<evidence type="ECO:0000313" key="2">
    <source>
        <dbReference type="Proteomes" id="UP000005388"/>
    </source>
</evidence>
<dbReference type="AlphaFoldDB" id="G5KEQ3"/>
<sequence>MKTLTVSITLDAFEASEAQAAILARRKYDMVLINKSDGKPYRSTNFRLINRRHDKLLDHVTYIFEVDCHEVQYLVI</sequence>
<evidence type="ECO:0000313" key="1">
    <source>
        <dbReference type="EMBL" id="EHJ57327.1"/>
    </source>
</evidence>
<dbReference type="RefSeq" id="WP_006740041.1">
    <property type="nucleotide sequence ID" value="NZ_AEUZ02000001.1"/>
</dbReference>
<dbReference type="Proteomes" id="UP000005388">
    <property type="component" value="Unassembled WGS sequence"/>
</dbReference>
<protein>
    <submittedName>
        <fullName evidence="1">Uncharacterized protein</fullName>
    </submittedName>
</protein>
<comment type="caution">
    <text evidence="1">The sequence shown here is derived from an EMBL/GenBank/DDBJ whole genome shotgun (WGS) entry which is preliminary data.</text>
</comment>
<proteinExistence type="predicted"/>
<dbReference type="STRING" id="764291.STRUR_2112"/>
<organism evidence="1 2">
    <name type="scientific">Streptococcus urinalis 2285-97</name>
    <dbReference type="NCBI Taxonomy" id="764291"/>
    <lineage>
        <taxon>Bacteria</taxon>
        <taxon>Bacillati</taxon>
        <taxon>Bacillota</taxon>
        <taxon>Bacilli</taxon>
        <taxon>Lactobacillales</taxon>
        <taxon>Streptococcaceae</taxon>
        <taxon>Streptococcus</taxon>
    </lineage>
</organism>
<gene>
    <name evidence="1" type="ORF">STRUR_2112</name>
</gene>
<dbReference type="EMBL" id="AEUZ02000001">
    <property type="protein sequence ID" value="EHJ57327.1"/>
    <property type="molecule type" value="Genomic_DNA"/>
</dbReference>
<accession>G5KEQ3</accession>
<name>G5KEQ3_9STRE</name>
<keyword evidence="2" id="KW-1185">Reference proteome</keyword>
<reference evidence="1 2" key="1">
    <citation type="journal article" date="2014" name="Int. J. Syst. Evol. Microbiol.">
        <title>Phylogenomics and the dynamic genome evolution of the genus Streptococcus.</title>
        <authorList>
            <consortium name="The Broad Institute Genome Sequencing Platform"/>
            <person name="Richards V.P."/>
            <person name="Palmer S.R."/>
            <person name="Pavinski Bitar P.D."/>
            <person name="Qin X."/>
            <person name="Weinstock G.M."/>
            <person name="Highlander S.K."/>
            <person name="Town C.D."/>
            <person name="Burne R.A."/>
            <person name="Stanhope M.J."/>
        </authorList>
    </citation>
    <scope>NUCLEOTIDE SEQUENCE [LARGE SCALE GENOMIC DNA]</scope>
    <source>
        <strain evidence="1 2">2285-97</strain>
    </source>
</reference>